<dbReference type="KEGG" id="gaz:Pan241w_06510"/>
<dbReference type="EMBL" id="CP036269">
    <property type="protein sequence ID" value="QDT40594.1"/>
    <property type="molecule type" value="Genomic_DNA"/>
</dbReference>
<reference evidence="1 2" key="1">
    <citation type="submission" date="2019-02" db="EMBL/GenBank/DDBJ databases">
        <title>Deep-cultivation of Planctomycetes and their phenomic and genomic characterization uncovers novel biology.</title>
        <authorList>
            <person name="Wiegand S."/>
            <person name="Jogler M."/>
            <person name="Boedeker C."/>
            <person name="Pinto D."/>
            <person name="Vollmers J."/>
            <person name="Rivas-Marin E."/>
            <person name="Kohn T."/>
            <person name="Peeters S.H."/>
            <person name="Heuer A."/>
            <person name="Rast P."/>
            <person name="Oberbeckmann S."/>
            <person name="Bunk B."/>
            <person name="Jeske O."/>
            <person name="Meyerdierks A."/>
            <person name="Storesund J.E."/>
            <person name="Kallscheuer N."/>
            <person name="Luecker S."/>
            <person name="Lage O.M."/>
            <person name="Pohl T."/>
            <person name="Merkel B.J."/>
            <person name="Hornburger P."/>
            <person name="Mueller R.-W."/>
            <person name="Bruemmer F."/>
            <person name="Labrenz M."/>
            <person name="Spormann A.M."/>
            <person name="Op den Camp H."/>
            <person name="Overmann J."/>
            <person name="Amann R."/>
            <person name="Jetten M.S.M."/>
            <person name="Mascher T."/>
            <person name="Medema M.H."/>
            <person name="Devos D.P."/>
            <person name="Kaster A.-K."/>
            <person name="Ovreas L."/>
            <person name="Rohde M."/>
            <person name="Galperin M.Y."/>
            <person name="Jogler C."/>
        </authorList>
    </citation>
    <scope>NUCLEOTIDE SEQUENCE [LARGE SCALE GENOMIC DNA]</scope>
    <source>
        <strain evidence="1 2">Pan241w</strain>
    </source>
</reference>
<keyword evidence="2" id="KW-1185">Reference proteome</keyword>
<dbReference type="Proteomes" id="UP000317171">
    <property type="component" value="Chromosome"/>
</dbReference>
<accession>A0A517R9M4</accession>
<name>A0A517R9M4_9PLAN</name>
<proteinExistence type="predicted"/>
<evidence type="ECO:0000313" key="1">
    <source>
        <dbReference type="EMBL" id="QDT40594.1"/>
    </source>
</evidence>
<gene>
    <name evidence="1" type="ORF">Pan241w_06510</name>
</gene>
<evidence type="ECO:0000313" key="2">
    <source>
        <dbReference type="Proteomes" id="UP000317171"/>
    </source>
</evidence>
<organism evidence="1 2">
    <name type="scientific">Gimesia alba</name>
    <dbReference type="NCBI Taxonomy" id="2527973"/>
    <lineage>
        <taxon>Bacteria</taxon>
        <taxon>Pseudomonadati</taxon>
        <taxon>Planctomycetota</taxon>
        <taxon>Planctomycetia</taxon>
        <taxon>Planctomycetales</taxon>
        <taxon>Planctomycetaceae</taxon>
        <taxon>Gimesia</taxon>
    </lineage>
</organism>
<protein>
    <submittedName>
        <fullName evidence="1">Uncharacterized protein</fullName>
    </submittedName>
</protein>
<dbReference type="AlphaFoldDB" id="A0A517R9M4"/>
<sequence>MLKGERFLVLSVLQLQYSHLDAFKQALLDEYLDRTDGE</sequence>